<evidence type="ECO:0000256" key="1">
    <source>
        <dbReference type="ARBA" id="ARBA00009356"/>
    </source>
</evidence>
<dbReference type="InterPro" id="IPR000702">
    <property type="entry name" value="Ribosomal_uL6-like"/>
</dbReference>
<evidence type="ECO:0000256" key="3">
    <source>
        <dbReference type="ARBA" id="ARBA00022884"/>
    </source>
</evidence>
<keyword evidence="5 6" id="KW-0687">Ribonucleoprotein</keyword>
<evidence type="ECO:0000256" key="5">
    <source>
        <dbReference type="ARBA" id="ARBA00023274"/>
    </source>
</evidence>
<keyword evidence="2 6" id="KW-0699">rRNA-binding</keyword>
<dbReference type="GO" id="GO:0022625">
    <property type="term" value="C:cytosolic large ribosomal subunit"/>
    <property type="evidence" value="ECO:0007669"/>
    <property type="project" value="UniProtKB-UniRule"/>
</dbReference>
<organism evidence="10 11">
    <name type="scientific">Candidatus Gottesmanbacteria bacterium RIFCSPHIGHO2_01_FULL_47_48</name>
    <dbReference type="NCBI Taxonomy" id="1798381"/>
    <lineage>
        <taxon>Bacteria</taxon>
        <taxon>Candidatus Gottesmaniibacteriota</taxon>
    </lineage>
</organism>
<dbReference type="GO" id="GO:0002181">
    <property type="term" value="P:cytoplasmic translation"/>
    <property type="evidence" value="ECO:0007669"/>
    <property type="project" value="TreeGrafter"/>
</dbReference>
<evidence type="ECO:0000313" key="11">
    <source>
        <dbReference type="Proteomes" id="UP000177871"/>
    </source>
</evidence>
<dbReference type="PRINTS" id="PR00059">
    <property type="entry name" value="RIBOSOMALL6"/>
</dbReference>
<evidence type="ECO:0000256" key="8">
    <source>
        <dbReference type="RuleBase" id="RU003870"/>
    </source>
</evidence>
<comment type="similarity">
    <text evidence="1 6 7">Belongs to the universal ribosomal protein uL6 family.</text>
</comment>
<comment type="subunit">
    <text evidence="6">Part of the 50S ribosomal subunit.</text>
</comment>
<evidence type="ECO:0000256" key="4">
    <source>
        <dbReference type="ARBA" id="ARBA00022980"/>
    </source>
</evidence>
<dbReference type="PANTHER" id="PTHR11655:SF14">
    <property type="entry name" value="LARGE RIBOSOMAL SUBUNIT PROTEIN UL6M"/>
    <property type="match status" value="1"/>
</dbReference>
<keyword evidence="3 6" id="KW-0694">RNA-binding</keyword>
<dbReference type="PIRSF" id="PIRSF002162">
    <property type="entry name" value="Ribosomal_L6"/>
    <property type="match status" value="1"/>
</dbReference>
<name>A0A1F6A2H0_9BACT</name>
<dbReference type="Gene3D" id="3.90.930.12">
    <property type="entry name" value="Ribosomal protein L6, alpha-beta domain"/>
    <property type="match status" value="2"/>
</dbReference>
<dbReference type="InterPro" id="IPR002358">
    <property type="entry name" value="Ribosomal_uL6_CS"/>
</dbReference>
<evidence type="ECO:0000256" key="2">
    <source>
        <dbReference type="ARBA" id="ARBA00022730"/>
    </source>
</evidence>
<dbReference type="GO" id="GO:0019843">
    <property type="term" value="F:rRNA binding"/>
    <property type="evidence" value="ECO:0007669"/>
    <property type="project" value="UniProtKB-UniRule"/>
</dbReference>
<dbReference type="HAMAP" id="MF_01365_B">
    <property type="entry name" value="Ribosomal_uL6_B"/>
    <property type="match status" value="1"/>
</dbReference>
<dbReference type="AlphaFoldDB" id="A0A1F6A2H0"/>
<feature type="domain" description="Large ribosomal subunit protein uL6 alpha-beta" evidence="9">
    <location>
        <begin position="90"/>
        <end position="164"/>
    </location>
</feature>
<proteinExistence type="inferred from homology"/>
<dbReference type="Proteomes" id="UP000177871">
    <property type="component" value="Unassembled WGS sequence"/>
</dbReference>
<feature type="domain" description="Large ribosomal subunit protein uL6 alpha-beta" evidence="9">
    <location>
        <begin position="11"/>
        <end position="82"/>
    </location>
</feature>
<dbReference type="PROSITE" id="PS00525">
    <property type="entry name" value="RIBOSOMAL_L6_1"/>
    <property type="match status" value="1"/>
</dbReference>
<dbReference type="InterPro" id="IPR036789">
    <property type="entry name" value="Ribosomal_uL6-like_a/b-dom_sf"/>
</dbReference>
<dbReference type="PANTHER" id="PTHR11655">
    <property type="entry name" value="60S/50S RIBOSOMAL PROTEIN L6/L9"/>
    <property type="match status" value="1"/>
</dbReference>
<evidence type="ECO:0000259" key="9">
    <source>
        <dbReference type="Pfam" id="PF00347"/>
    </source>
</evidence>
<dbReference type="InterPro" id="IPR019906">
    <property type="entry name" value="Ribosomal_uL6_bac-type"/>
</dbReference>
<dbReference type="FunFam" id="3.90.930.12:FF:000001">
    <property type="entry name" value="50S ribosomal protein L6"/>
    <property type="match status" value="1"/>
</dbReference>
<dbReference type="NCBIfam" id="TIGR03654">
    <property type="entry name" value="L6_bact"/>
    <property type="match status" value="1"/>
</dbReference>
<comment type="caution">
    <text evidence="10">The sequence shown here is derived from an EMBL/GenBank/DDBJ whole genome shotgun (WGS) entry which is preliminary data.</text>
</comment>
<comment type="function">
    <text evidence="6 8">This protein binds to the 23S rRNA, and is important in its secondary structure. It is located near the subunit interface in the base of the L7/L12 stalk, and near the tRNA binding site of the peptidyltransferase center.</text>
</comment>
<sequence>MSRIGKKPVKIPGGVTLQVTGHEVVVHGPKGSLKANFRPEVSIKVEGNTVHIDRVSETPKAKSLHGLSRTLVENMLLGVSAGWNKGLELIGVGYRAALENGNLVLNVGFSHPVKFPAPGGITFEVIDNTKINVRGVDKQLVGETAAQIRRIRPPEPYKGKGIRYIGEVVRRKAGKAAKAVGAAGTK</sequence>
<dbReference type="SUPFAM" id="SSF56053">
    <property type="entry name" value="Ribosomal protein L6"/>
    <property type="match status" value="2"/>
</dbReference>
<dbReference type="InterPro" id="IPR020040">
    <property type="entry name" value="Ribosomal_uL6_a/b-dom"/>
</dbReference>
<dbReference type="FunFam" id="3.90.930.12:FF:000002">
    <property type="entry name" value="50S ribosomal protein L6"/>
    <property type="match status" value="1"/>
</dbReference>
<evidence type="ECO:0000256" key="6">
    <source>
        <dbReference type="HAMAP-Rule" id="MF_01365"/>
    </source>
</evidence>
<accession>A0A1F6A2H0</accession>
<keyword evidence="4 6" id="KW-0689">Ribosomal protein</keyword>
<dbReference type="STRING" id="1798381.A2721_03325"/>
<dbReference type="GO" id="GO:0003735">
    <property type="term" value="F:structural constituent of ribosome"/>
    <property type="evidence" value="ECO:0007669"/>
    <property type="project" value="UniProtKB-UniRule"/>
</dbReference>
<protein>
    <recommendedName>
        <fullName evidence="6">Large ribosomal subunit protein uL6</fullName>
    </recommendedName>
</protein>
<dbReference type="Pfam" id="PF00347">
    <property type="entry name" value="Ribosomal_L6"/>
    <property type="match status" value="2"/>
</dbReference>
<dbReference type="EMBL" id="MFJK01000013">
    <property type="protein sequence ID" value="OGG18866.1"/>
    <property type="molecule type" value="Genomic_DNA"/>
</dbReference>
<evidence type="ECO:0000313" key="10">
    <source>
        <dbReference type="EMBL" id="OGG18866.1"/>
    </source>
</evidence>
<reference evidence="10 11" key="1">
    <citation type="journal article" date="2016" name="Nat. Commun.">
        <title>Thousands of microbial genomes shed light on interconnected biogeochemical processes in an aquifer system.</title>
        <authorList>
            <person name="Anantharaman K."/>
            <person name="Brown C.T."/>
            <person name="Hug L.A."/>
            <person name="Sharon I."/>
            <person name="Castelle C.J."/>
            <person name="Probst A.J."/>
            <person name="Thomas B.C."/>
            <person name="Singh A."/>
            <person name="Wilkins M.J."/>
            <person name="Karaoz U."/>
            <person name="Brodie E.L."/>
            <person name="Williams K.H."/>
            <person name="Hubbard S.S."/>
            <person name="Banfield J.F."/>
        </authorList>
    </citation>
    <scope>NUCLEOTIDE SEQUENCE [LARGE SCALE GENOMIC DNA]</scope>
</reference>
<evidence type="ECO:0000256" key="7">
    <source>
        <dbReference type="RuleBase" id="RU003869"/>
    </source>
</evidence>
<gene>
    <name evidence="6" type="primary">rplF</name>
    <name evidence="10" type="ORF">A2721_03325</name>
</gene>